<dbReference type="Proteomes" id="UP001596116">
    <property type="component" value="Unassembled WGS sequence"/>
</dbReference>
<dbReference type="SUPFAM" id="SSF55909">
    <property type="entry name" value="Pentein"/>
    <property type="match status" value="1"/>
</dbReference>
<dbReference type="PANTHER" id="PTHR31377:SF0">
    <property type="entry name" value="AGMATINE DEIMINASE-RELATED"/>
    <property type="match status" value="1"/>
</dbReference>
<dbReference type="RefSeq" id="WP_379882251.1">
    <property type="nucleotide sequence ID" value="NZ_JBHPON010000002.1"/>
</dbReference>
<evidence type="ECO:0000313" key="2">
    <source>
        <dbReference type="EMBL" id="MFC6036509.1"/>
    </source>
</evidence>
<dbReference type="Pfam" id="PF04371">
    <property type="entry name" value="PAD_porph"/>
    <property type="match status" value="1"/>
</dbReference>
<reference evidence="2 3" key="1">
    <citation type="submission" date="2024-09" db="EMBL/GenBank/DDBJ databases">
        <authorList>
            <person name="Zhang Z.-H."/>
        </authorList>
    </citation>
    <scope>NUCLEOTIDE SEQUENCE [LARGE SCALE GENOMIC DNA]</scope>
    <source>
        <strain evidence="2 3">HHTR114</strain>
    </source>
</reference>
<dbReference type="InterPro" id="IPR007466">
    <property type="entry name" value="Peptidyl-Arg-deiminase_porph"/>
</dbReference>
<keyword evidence="1" id="KW-0378">Hydrolase</keyword>
<organism evidence="2 3">
    <name type="scientific">Hyphococcus aureus</name>
    <dbReference type="NCBI Taxonomy" id="2666033"/>
    <lineage>
        <taxon>Bacteria</taxon>
        <taxon>Pseudomonadati</taxon>
        <taxon>Pseudomonadota</taxon>
        <taxon>Alphaproteobacteria</taxon>
        <taxon>Parvularculales</taxon>
        <taxon>Parvularculaceae</taxon>
        <taxon>Hyphococcus</taxon>
    </lineage>
</organism>
<keyword evidence="3" id="KW-1185">Reference proteome</keyword>
<sequence>MLSSRRQPAEWAPHDAVWIGWPSAADLWEDDLGPARAEVEDFIRAILFPGGGLFGEPVQLLARGADAIAAAEIMRSRLPEPSLLTIHEAPIGDVWLRDTGPVFARDDSGALVASALRFNGWGGKYQLPEDDRIADIVAERADVRLRRFTDFIGEGGALETDGEGTFITTRQCLLNDNRNPGMSEKDVEAVLNAAFGAEKVIWIDEGLLGDHTDGHVDNLARFVAPGKVVCMRPFGEDDPNAEILAEIEKTLTAATDARGRKLEIVTVPSPGRVEIDGEPAAASHMNFYIANHSMIMPSYETLSGNAAPGLEAAETLKALIDRPYFCAVDSSHLLTGGGSFHCISQQQPRV</sequence>
<dbReference type="Gene3D" id="3.75.10.10">
    <property type="entry name" value="L-arginine/glycine Amidinotransferase, Chain A"/>
    <property type="match status" value="1"/>
</dbReference>
<dbReference type="PANTHER" id="PTHR31377">
    <property type="entry name" value="AGMATINE DEIMINASE-RELATED"/>
    <property type="match status" value="1"/>
</dbReference>
<accession>A0ABW1KX59</accession>
<name>A0ABW1KX59_9PROT</name>
<proteinExistence type="predicted"/>
<comment type="caution">
    <text evidence="2">The sequence shown here is derived from an EMBL/GenBank/DDBJ whole genome shotgun (WGS) entry which is preliminary data.</text>
</comment>
<evidence type="ECO:0000313" key="3">
    <source>
        <dbReference type="Proteomes" id="UP001596116"/>
    </source>
</evidence>
<gene>
    <name evidence="2" type="ORF">ACFMB1_13210</name>
</gene>
<protein>
    <submittedName>
        <fullName evidence="2">Agmatine deiminase family protein</fullName>
    </submittedName>
</protein>
<dbReference type="EMBL" id="JBHPON010000002">
    <property type="protein sequence ID" value="MFC6036509.1"/>
    <property type="molecule type" value="Genomic_DNA"/>
</dbReference>
<evidence type="ECO:0000256" key="1">
    <source>
        <dbReference type="ARBA" id="ARBA00022801"/>
    </source>
</evidence>